<dbReference type="RefSeq" id="WP_072829952.1">
    <property type="nucleotide sequence ID" value="NZ_FQXP01000003.1"/>
</dbReference>
<proteinExistence type="predicted"/>
<dbReference type="EMBL" id="FQXP01000003">
    <property type="protein sequence ID" value="SHH51511.1"/>
    <property type="molecule type" value="Genomic_DNA"/>
</dbReference>
<keyword evidence="2" id="KW-0488">Methylation</keyword>
<evidence type="ECO:0000256" key="6">
    <source>
        <dbReference type="SAM" id="Phobius"/>
    </source>
</evidence>
<dbReference type="PROSITE" id="PS00409">
    <property type="entry name" value="PROKAR_NTER_METHYL"/>
    <property type="match status" value="1"/>
</dbReference>
<dbReference type="AlphaFoldDB" id="A0A1M5TLG6"/>
<evidence type="ECO:0000313" key="8">
    <source>
        <dbReference type="Proteomes" id="UP000184526"/>
    </source>
</evidence>
<dbReference type="PANTHER" id="PTHR30093">
    <property type="entry name" value="GENERAL SECRETION PATHWAY PROTEIN G"/>
    <property type="match status" value="1"/>
</dbReference>
<evidence type="ECO:0000256" key="1">
    <source>
        <dbReference type="ARBA" id="ARBA00004167"/>
    </source>
</evidence>
<dbReference type="Proteomes" id="UP000184526">
    <property type="component" value="Unassembled WGS sequence"/>
</dbReference>
<accession>A0A1M5TLG6</accession>
<dbReference type="Pfam" id="PF07963">
    <property type="entry name" value="N_methyl"/>
    <property type="match status" value="1"/>
</dbReference>
<sequence>MNKKKKGFTLIELLSVIGIIGILAAMILPRITGYTDKAMEKQALSNAKIIYTEMMSYYAENGAYMTCEYFTGEGVGEEENKSQFLHDIGLEGFVCYQGHIGDEYPCDGNCDPGKFKYDNKNSIDVLFDGTTFKVINKK</sequence>
<evidence type="ECO:0000256" key="4">
    <source>
        <dbReference type="ARBA" id="ARBA00022989"/>
    </source>
</evidence>
<reference evidence="7 8" key="1">
    <citation type="submission" date="2016-11" db="EMBL/GenBank/DDBJ databases">
        <authorList>
            <person name="Jaros S."/>
            <person name="Januszkiewicz K."/>
            <person name="Wedrychowicz H."/>
        </authorList>
    </citation>
    <scope>NUCLEOTIDE SEQUENCE [LARGE SCALE GENOMIC DNA]</scope>
    <source>
        <strain evidence="7 8">DSM 3089</strain>
    </source>
</reference>
<comment type="subcellular location">
    <subcellularLocation>
        <location evidence="1">Membrane</location>
        <topology evidence="1">Single-pass membrane protein</topology>
    </subcellularLocation>
</comment>
<dbReference type="STRING" id="1121306.SAMN02745196_00629"/>
<protein>
    <submittedName>
        <fullName evidence="7">Prepilin-type N-terminal cleavage/methylation domain-containing protein</fullName>
    </submittedName>
</protein>
<keyword evidence="8" id="KW-1185">Reference proteome</keyword>
<dbReference type="SUPFAM" id="SSF54523">
    <property type="entry name" value="Pili subunits"/>
    <property type="match status" value="1"/>
</dbReference>
<keyword evidence="5 6" id="KW-0472">Membrane</keyword>
<feature type="transmembrane region" description="Helical" evidence="6">
    <location>
        <begin position="7"/>
        <end position="28"/>
    </location>
</feature>
<evidence type="ECO:0000313" key="7">
    <source>
        <dbReference type="EMBL" id="SHH51511.1"/>
    </source>
</evidence>
<dbReference type="InterPro" id="IPR045584">
    <property type="entry name" value="Pilin-like"/>
</dbReference>
<dbReference type="OrthoDB" id="1819208at2"/>
<dbReference type="PANTHER" id="PTHR30093:SF44">
    <property type="entry name" value="TYPE II SECRETION SYSTEM CORE PROTEIN G"/>
    <property type="match status" value="1"/>
</dbReference>
<evidence type="ECO:0000256" key="5">
    <source>
        <dbReference type="ARBA" id="ARBA00023136"/>
    </source>
</evidence>
<keyword evidence="3 6" id="KW-0812">Transmembrane</keyword>
<name>A0A1M5TLG6_9CLOT</name>
<evidence type="ECO:0000256" key="2">
    <source>
        <dbReference type="ARBA" id="ARBA00022481"/>
    </source>
</evidence>
<dbReference type="GO" id="GO:0016020">
    <property type="term" value="C:membrane"/>
    <property type="evidence" value="ECO:0007669"/>
    <property type="project" value="UniProtKB-SubCell"/>
</dbReference>
<gene>
    <name evidence="7" type="ORF">SAMN02745196_00629</name>
</gene>
<keyword evidence="4 6" id="KW-1133">Transmembrane helix</keyword>
<organism evidence="7 8">
    <name type="scientific">Clostridium collagenovorans DSM 3089</name>
    <dbReference type="NCBI Taxonomy" id="1121306"/>
    <lineage>
        <taxon>Bacteria</taxon>
        <taxon>Bacillati</taxon>
        <taxon>Bacillota</taxon>
        <taxon>Clostridia</taxon>
        <taxon>Eubacteriales</taxon>
        <taxon>Clostridiaceae</taxon>
        <taxon>Clostridium</taxon>
    </lineage>
</organism>
<dbReference type="Gene3D" id="3.30.700.10">
    <property type="entry name" value="Glycoprotein, Type 4 Pilin"/>
    <property type="match status" value="1"/>
</dbReference>
<dbReference type="InterPro" id="IPR012902">
    <property type="entry name" value="N_methyl_site"/>
</dbReference>
<evidence type="ECO:0000256" key="3">
    <source>
        <dbReference type="ARBA" id="ARBA00022692"/>
    </source>
</evidence>
<dbReference type="NCBIfam" id="TIGR02532">
    <property type="entry name" value="IV_pilin_GFxxxE"/>
    <property type="match status" value="1"/>
</dbReference>